<dbReference type="AlphaFoldDB" id="A0A8S3FAX1"/>
<keyword evidence="2" id="KW-0813">Transport</keyword>
<evidence type="ECO:0000256" key="2">
    <source>
        <dbReference type="ARBA" id="ARBA00022448"/>
    </source>
</evidence>
<proteinExistence type="predicted"/>
<dbReference type="Proteomes" id="UP000681967">
    <property type="component" value="Unassembled WGS sequence"/>
</dbReference>
<dbReference type="InterPro" id="IPR015943">
    <property type="entry name" value="WD40/YVTN_repeat-like_dom_sf"/>
</dbReference>
<evidence type="ECO:0000256" key="1">
    <source>
        <dbReference type="ARBA" id="ARBA00004123"/>
    </source>
</evidence>
<evidence type="ECO:0000313" key="6">
    <source>
        <dbReference type="Proteomes" id="UP000681967"/>
    </source>
</evidence>
<protein>
    <recommendedName>
        <fullName evidence="4">Nucleoporin Nup159/Nup146 N-terminal domain-containing protein</fullName>
    </recommendedName>
</protein>
<dbReference type="SUPFAM" id="SSF117289">
    <property type="entry name" value="Nucleoporin domain"/>
    <property type="match status" value="1"/>
</dbReference>
<evidence type="ECO:0000256" key="3">
    <source>
        <dbReference type="ARBA" id="ARBA00023242"/>
    </source>
</evidence>
<comment type="subcellular location">
    <subcellularLocation>
        <location evidence="1">Nucleus</location>
    </subcellularLocation>
</comment>
<dbReference type="Gene3D" id="2.130.10.10">
    <property type="entry name" value="YVTN repeat-like/Quinoprotein amine dehydrogenase"/>
    <property type="match status" value="1"/>
</dbReference>
<keyword evidence="3" id="KW-0539">Nucleus</keyword>
<feature type="non-terminal residue" evidence="5">
    <location>
        <position position="1"/>
    </location>
</feature>
<dbReference type="GO" id="GO:0005634">
    <property type="term" value="C:nucleus"/>
    <property type="evidence" value="ECO:0007669"/>
    <property type="project" value="UniProtKB-SubCell"/>
</dbReference>
<feature type="domain" description="Nucleoporin Nup159/Nup146 N-terminal" evidence="4">
    <location>
        <begin position="58"/>
        <end position="229"/>
    </location>
</feature>
<reference evidence="5" key="1">
    <citation type="submission" date="2021-02" db="EMBL/GenBank/DDBJ databases">
        <authorList>
            <person name="Nowell W R."/>
        </authorList>
    </citation>
    <scope>NUCLEOTIDE SEQUENCE</scope>
</reference>
<dbReference type="EMBL" id="CAJOBH010242274">
    <property type="protein sequence ID" value="CAF5113464.1"/>
    <property type="molecule type" value="Genomic_DNA"/>
</dbReference>
<sequence>MNKNASILPCWISLNADDSIIAIVLLQLDTRAWHIILYDIVKLIQTQDSAPLFSPMYFSADHVGGTIQCFAWNPAISSMFAYIDGNGTVSTFEIDQNSKQLRLLGKSDANDDNSSICWSPKGKQIVLVKYDGALELYEPNMKLKKRYASATDASMPPCISVIWLSTHQFLLGYSENSPDENSNENSFFQIMTTYEKDQLVRTQVYNDLFFDASEASANVNPQYFHVRVNE</sequence>
<evidence type="ECO:0000313" key="5">
    <source>
        <dbReference type="EMBL" id="CAF5113464.1"/>
    </source>
</evidence>
<dbReference type="InterPro" id="IPR039462">
    <property type="entry name" value="Nup159/Nup146_N"/>
</dbReference>
<evidence type="ECO:0000259" key="4">
    <source>
        <dbReference type="Pfam" id="PF16755"/>
    </source>
</evidence>
<name>A0A8S3FAX1_9BILA</name>
<dbReference type="Pfam" id="PF16755">
    <property type="entry name" value="Beta-prop_NUP159_NUP214"/>
    <property type="match status" value="1"/>
</dbReference>
<comment type="caution">
    <text evidence="5">The sequence shown here is derived from an EMBL/GenBank/DDBJ whole genome shotgun (WGS) entry which is preliminary data.</text>
</comment>
<accession>A0A8S3FAX1</accession>
<organism evidence="5 6">
    <name type="scientific">Rotaria magnacalcarata</name>
    <dbReference type="NCBI Taxonomy" id="392030"/>
    <lineage>
        <taxon>Eukaryota</taxon>
        <taxon>Metazoa</taxon>
        <taxon>Spiralia</taxon>
        <taxon>Gnathifera</taxon>
        <taxon>Rotifera</taxon>
        <taxon>Eurotatoria</taxon>
        <taxon>Bdelloidea</taxon>
        <taxon>Philodinida</taxon>
        <taxon>Philodinidae</taxon>
        <taxon>Rotaria</taxon>
    </lineage>
</organism>
<gene>
    <name evidence="5" type="ORF">BYL167_LOCUS66036</name>
</gene>